<protein>
    <recommendedName>
        <fullName evidence="5">Ubiquitin-conjugating enzyme family protein</fullName>
    </recommendedName>
</protein>
<dbReference type="InterPro" id="IPR050113">
    <property type="entry name" value="Ub_conjugating_enzyme"/>
</dbReference>
<dbReference type="InterPro" id="IPR002035">
    <property type="entry name" value="VWF_A"/>
</dbReference>
<evidence type="ECO:0000259" key="2">
    <source>
        <dbReference type="PROSITE" id="PS50234"/>
    </source>
</evidence>
<dbReference type="SUPFAM" id="SSF53300">
    <property type="entry name" value="vWA-like"/>
    <property type="match status" value="1"/>
</dbReference>
<dbReference type="Pfam" id="PF13519">
    <property type="entry name" value="VWA_2"/>
    <property type="match status" value="1"/>
</dbReference>
<dbReference type="OrthoDB" id="9978460at2759"/>
<name>A0A1J4L3P5_9EUKA</name>
<dbReference type="Gene3D" id="3.40.50.410">
    <property type="entry name" value="von Willebrand factor, type A domain"/>
    <property type="match status" value="1"/>
</dbReference>
<dbReference type="SUPFAM" id="SSF54495">
    <property type="entry name" value="UBC-like"/>
    <property type="match status" value="1"/>
</dbReference>
<dbReference type="PROSITE" id="PS50127">
    <property type="entry name" value="UBC_2"/>
    <property type="match status" value="1"/>
</dbReference>
<evidence type="ECO:0008006" key="5">
    <source>
        <dbReference type="Google" id="ProtNLM"/>
    </source>
</evidence>
<evidence type="ECO:0000259" key="1">
    <source>
        <dbReference type="PROSITE" id="PS50127"/>
    </source>
</evidence>
<dbReference type="PANTHER" id="PTHR24067">
    <property type="entry name" value="UBIQUITIN-CONJUGATING ENZYME E2"/>
    <property type="match status" value="1"/>
</dbReference>
<sequence length="957" mass="108096">MSKTHRIKINYLIDGSEHPSLIMVDQNSTVAEFLDKVKESQKNDDLMAVFLNGRKLDLGDLLRNYTKDTKDLFVVSDDPNKEPDEITNTGALVPTPEDEVLQKVEEKVKESITKVTATQREEFKMKNNYQIYTTASLESMTDGHVREFRLRDTFNTVRDTIMDLIRGLDVDDIPDDFEILIYLPGGIPFVSGSLEEWYDVTDVAHHRLYVVITRPIGDIIDSEIPEPCNSRNPFNKVALSPLYNSTQAGLDQIACFLGYLFHEGTNAEHLLLVLAKITRFAPLIVNIFRVLEHASLNVSNIVAITGPLYTLFRATLPKGFKSNQVFERTLNLITFIGLITDTNFLHLNSLDWEDDPPADDGEITLDDEIGAYCREHGLQHHIVLWEEDTINPGFEGYNLLAPDDGDTIEAIMEAIPTYRPVSPLTLHFIYSPTFVKAPGGGIMLYIDEVPGRPNFVRFINPTEGVIREANLDDLARAVGDTSIDNFASLIDAERVEQLVFICFDESMSMKWKLEGGNTRGAALSRAQISTRYLEALLDQAFRLRVNSIFGLISFGSHVVLRQGLTPIASEFNERLKEITPGGQTLLWDALKNAHDLLVSYNSNEDDDDIPNYPNAKLRIIVITDGADNKSTTLPEDLANDLIDAQITVDTVLVSLTDQNLECCALSKLTGGLTFRPNSLEEGLKIFEQEAFMNISTRRCVPFHTGRVTADTISNMAKRFRDYDDEAPNQEVASAKHDIILSSPLYALYQYSTKQPETLKKRRALKELNIIAHNPDPSYVVYSSHATPEEWRIFIRGPERSPFEGKWLNLFMKLPPKYPVKPPVFRFLTIPFHPNVSHEGRVFFSLIDNMYTPQSGIDAIITGIVNLLENPELDNPINKIAADLFRRDRAAYTRQQRADECGEEDYHAFINMKVYDEVPATAVLTEEQRLSQLYVTNTLHGKLQGKELPHPDPADMYD</sequence>
<keyword evidence="4" id="KW-1185">Reference proteome</keyword>
<dbReference type="Gene3D" id="3.10.110.10">
    <property type="entry name" value="Ubiquitin Conjugating Enzyme"/>
    <property type="match status" value="1"/>
</dbReference>
<organism evidence="3 4">
    <name type="scientific">Tritrichomonas foetus</name>
    <dbReference type="NCBI Taxonomy" id="1144522"/>
    <lineage>
        <taxon>Eukaryota</taxon>
        <taxon>Metamonada</taxon>
        <taxon>Parabasalia</taxon>
        <taxon>Tritrichomonadida</taxon>
        <taxon>Tritrichomonadidae</taxon>
        <taxon>Tritrichomonas</taxon>
    </lineage>
</organism>
<dbReference type="SMART" id="SM00327">
    <property type="entry name" value="VWA"/>
    <property type="match status" value="1"/>
</dbReference>
<accession>A0A1J4L3P5</accession>
<dbReference type="EMBL" id="MLAK01000093">
    <property type="protein sequence ID" value="OHT16596.1"/>
    <property type="molecule type" value="Genomic_DNA"/>
</dbReference>
<dbReference type="GeneID" id="94848642"/>
<dbReference type="AlphaFoldDB" id="A0A1J4L3P5"/>
<dbReference type="InterPro" id="IPR036465">
    <property type="entry name" value="vWFA_dom_sf"/>
</dbReference>
<dbReference type="SMART" id="SM00212">
    <property type="entry name" value="UBCc"/>
    <property type="match status" value="1"/>
</dbReference>
<dbReference type="CDD" id="cd00195">
    <property type="entry name" value="UBCc_UEV"/>
    <property type="match status" value="1"/>
</dbReference>
<dbReference type="CDD" id="cd00198">
    <property type="entry name" value="vWFA"/>
    <property type="match status" value="1"/>
</dbReference>
<dbReference type="InterPro" id="IPR000608">
    <property type="entry name" value="UBC"/>
</dbReference>
<comment type="caution">
    <text evidence="3">The sequence shown here is derived from an EMBL/GenBank/DDBJ whole genome shotgun (WGS) entry which is preliminary data.</text>
</comment>
<dbReference type="VEuPathDB" id="TrichDB:TRFO_41707"/>
<proteinExistence type="predicted"/>
<evidence type="ECO:0000313" key="3">
    <source>
        <dbReference type="EMBL" id="OHT16596.1"/>
    </source>
</evidence>
<gene>
    <name evidence="3" type="ORF">TRFO_41707</name>
</gene>
<dbReference type="PROSITE" id="PS50234">
    <property type="entry name" value="VWFA"/>
    <property type="match status" value="1"/>
</dbReference>
<dbReference type="InterPro" id="IPR016135">
    <property type="entry name" value="UBQ-conjugating_enzyme/RWD"/>
</dbReference>
<dbReference type="Proteomes" id="UP000179807">
    <property type="component" value="Unassembled WGS sequence"/>
</dbReference>
<dbReference type="Pfam" id="PF00179">
    <property type="entry name" value="UQ_con"/>
    <property type="match status" value="1"/>
</dbReference>
<feature type="domain" description="VWFA" evidence="2">
    <location>
        <begin position="498"/>
        <end position="690"/>
    </location>
</feature>
<dbReference type="RefSeq" id="XP_068369732.1">
    <property type="nucleotide sequence ID" value="XM_068513938.1"/>
</dbReference>
<reference evidence="3" key="1">
    <citation type="submission" date="2016-10" db="EMBL/GenBank/DDBJ databases">
        <authorList>
            <person name="Benchimol M."/>
            <person name="Almeida L.G."/>
            <person name="Vasconcelos A.T."/>
            <person name="Perreira-Neves A."/>
            <person name="Rosa I.A."/>
            <person name="Tasca T."/>
            <person name="Bogo M.R."/>
            <person name="de Souza W."/>
        </authorList>
    </citation>
    <scope>NUCLEOTIDE SEQUENCE [LARGE SCALE GENOMIC DNA]</scope>
    <source>
        <strain evidence="3">K</strain>
    </source>
</reference>
<evidence type="ECO:0000313" key="4">
    <source>
        <dbReference type="Proteomes" id="UP000179807"/>
    </source>
</evidence>
<feature type="domain" description="UBC core" evidence="1">
    <location>
        <begin position="758"/>
        <end position="904"/>
    </location>
</feature>